<evidence type="ECO:0000256" key="1">
    <source>
        <dbReference type="SAM" id="MobiDB-lite"/>
    </source>
</evidence>
<feature type="region of interest" description="Disordered" evidence="1">
    <location>
        <begin position="221"/>
        <end position="263"/>
    </location>
</feature>
<gene>
    <name evidence="2" type="ORF">Adt_28272</name>
</gene>
<protein>
    <submittedName>
        <fullName evidence="2">Uncharacterized protein</fullName>
    </submittedName>
</protein>
<dbReference type="PANTHER" id="PTHR35307">
    <property type="entry name" value="PROTEIN, PUTATIVE-RELATED"/>
    <property type="match status" value="1"/>
</dbReference>
<dbReference type="EMBL" id="JBFOLK010000008">
    <property type="protein sequence ID" value="KAL2492644.1"/>
    <property type="molecule type" value="Genomic_DNA"/>
</dbReference>
<reference evidence="3" key="1">
    <citation type="submission" date="2024-07" db="EMBL/GenBank/DDBJ databases">
        <title>Two chromosome-level genome assemblies of Korean endemic species Abeliophyllum distichum and Forsythia ovata (Oleaceae).</title>
        <authorList>
            <person name="Jang H."/>
        </authorList>
    </citation>
    <scope>NUCLEOTIDE SEQUENCE [LARGE SCALE GENOMIC DNA]</scope>
</reference>
<sequence length="279" mass="30476">MSCKGRNSKEILQELSDQAEKTVTRTILLVNEIDDPPMDERLFDQLSTMIADVLAACLTNLTRVITMKCQQNAIEEREKSVHQAALLLGQTEDIISVIRTGPARPVQPKVPTRRCNPDLGEYHRRLERWERQVRESDPDQYRLSIQTARDLVHCARSGVLDELRDVQIYVLADPALKLRAAGARPVLKLRAAGARPVLNLHGSSTSGAETTRGINTQILAGSARGSSAQVRPDLRATVRAGPARSARKPDADLGSARGAASGATSADLGFARALCRTRD</sequence>
<feature type="compositionally biased region" description="Low complexity" evidence="1">
    <location>
        <begin position="252"/>
        <end position="263"/>
    </location>
</feature>
<comment type="caution">
    <text evidence="2">The sequence shown here is derived from an EMBL/GenBank/DDBJ whole genome shotgun (WGS) entry which is preliminary data.</text>
</comment>
<accession>A0ABD1RXA6</accession>
<organism evidence="2 3">
    <name type="scientific">Abeliophyllum distichum</name>
    <dbReference type="NCBI Taxonomy" id="126358"/>
    <lineage>
        <taxon>Eukaryota</taxon>
        <taxon>Viridiplantae</taxon>
        <taxon>Streptophyta</taxon>
        <taxon>Embryophyta</taxon>
        <taxon>Tracheophyta</taxon>
        <taxon>Spermatophyta</taxon>
        <taxon>Magnoliopsida</taxon>
        <taxon>eudicotyledons</taxon>
        <taxon>Gunneridae</taxon>
        <taxon>Pentapetalae</taxon>
        <taxon>asterids</taxon>
        <taxon>lamiids</taxon>
        <taxon>Lamiales</taxon>
        <taxon>Oleaceae</taxon>
        <taxon>Forsythieae</taxon>
        <taxon>Abeliophyllum</taxon>
    </lineage>
</organism>
<dbReference type="AlphaFoldDB" id="A0ABD1RXA6"/>
<name>A0ABD1RXA6_9LAMI</name>
<evidence type="ECO:0000313" key="2">
    <source>
        <dbReference type="EMBL" id="KAL2492644.1"/>
    </source>
</evidence>
<evidence type="ECO:0000313" key="3">
    <source>
        <dbReference type="Proteomes" id="UP001604336"/>
    </source>
</evidence>
<dbReference type="PANTHER" id="PTHR35307:SF3">
    <property type="entry name" value="DUF4220 DOMAIN-CONTAINING PROTEIN"/>
    <property type="match status" value="1"/>
</dbReference>
<dbReference type="Proteomes" id="UP001604336">
    <property type="component" value="Unassembled WGS sequence"/>
</dbReference>
<proteinExistence type="predicted"/>
<keyword evidence="3" id="KW-1185">Reference proteome</keyword>